<dbReference type="PANTHER" id="PTHR33112:SF16">
    <property type="entry name" value="HETEROKARYON INCOMPATIBILITY DOMAIN-CONTAINING PROTEIN"/>
    <property type="match status" value="1"/>
</dbReference>
<organism evidence="2 3">
    <name type="scientific">Colletotrichum tamarilloi</name>
    <dbReference type="NCBI Taxonomy" id="1209934"/>
    <lineage>
        <taxon>Eukaryota</taxon>
        <taxon>Fungi</taxon>
        <taxon>Dikarya</taxon>
        <taxon>Ascomycota</taxon>
        <taxon>Pezizomycotina</taxon>
        <taxon>Sordariomycetes</taxon>
        <taxon>Hypocreomycetidae</taxon>
        <taxon>Glomerellales</taxon>
        <taxon>Glomerellaceae</taxon>
        <taxon>Colletotrichum</taxon>
        <taxon>Colletotrichum acutatum species complex</taxon>
    </lineage>
</organism>
<dbReference type="EMBL" id="MLFU01000047">
    <property type="protein sequence ID" value="KAK1491274.1"/>
    <property type="molecule type" value="Genomic_DNA"/>
</dbReference>
<dbReference type="RefSeq" id="XP_060379000.1">
    <property type="nucleotide sequence ID" value="XM_060526404.1"/>
</dbReference>
<keyword evidence="3" id="KW-1185">Reference proteome</keyword>
<reference evidence="2 3" key="1">
    <citation type="submission" date="2016-10" db="EMBL/GenBank/DDBJ databases">
        <title>The genome sequence of Colletotrichum fioriniae PJ7.</title>
        <authorList>
            <person name="Baroncelli R."/>
        </authorList>
    </citation>
    <scope>NUCLEOTIDE SEQUENCE [LARGE SCALE GENOMIC DNA]</scope>
    <source>
        <strain evidence="2 3">Tom-12</strain>
    </source>
</reference>
<name>A0ABQ9R0V5_9PEZI</name>
<comment type="caution">
    <text evidence="2">The sequence shown here is derived from an EMBL/GenBank/DDBJ whole genome shotgun (WGS) entry which is preliminary data.</text>
</comment>
<dbReference type="Proteomes" id="UP001227543">
    <property type="component" value="Unassembled WGS sequence"/>
</dbReference>
<evidence type="ECO:0000313" key="3">
    <source>
        <dbReference type="Proteomes" id="UP001227543"/>
    </source>
</evidence>
<evidence type="ECO:0000313" key="2">
    <source>
        <dbReference type="EMBL" id="KAK1491274.1"/>
    </source>
</evidence>
<gene>
    <name evidence="2" type="ORF">CTAM01_10389</name>
</gene>
<protein>
    <submittedName>
        <fullName evidence="2">Heterokaryon incompatibility protein</fullName>
    </submittedName>
</protein>
<dbReference type="InterPro" id="IPR010730">
    <property type="entry name" value="HET"/>
</dbReference>
<accession>A0ABQ9R0V5</accession>
<dbReference type="Pfam" id="PF06985">
    <property type="entry name" value="HET"/>
    <property type="match status" value="1"/>
</dbReference>
<dbReference type="PANTHER" id="PTHR33112">
    <property type="entry name" value="DOMAIN PROTEIN, PUTATIVE-RELATED"/>
    <property type="match status" value="1"/>
</dbReference>
<evidence type="ECO:0000259" key="1">
    <source>
        <dbReference type="Pfam" id="PF06985"/>
    </source>
</evidence>
<proteinExistence type="predicted"/>
<feature type="domain" description="Heterokaryon incompatibility" evidence="1">
    <location>
        <begin position="208"/>
        <end position="366"/>
    </location>
</feature>
<dbReference type="GeneID" id="85410642"/>
<sequence length="694" mass="78091">MSTTTLTAKVGGPQLTASQFWTTIACVQKLKFGPVTIPKPCEWCHNLRVKQTPVKAGYRRIEFRTFIRSKHDFETGSADGCRWCTAIVQTLDRLKLSPLHCQRVVLFMFKRGGCQLSVPMARVTVQFYTPTGYPPVWDGITQGYEMSTSGDVDQTAEFIRSCIRNCDENHPFCKPQSPTMPTRVIYVGNAEDTQVRLVETAGIHPTPYTALSYCWGKSGNFVTTKGTIDDHKKVLNVDDFPQTVRDAVKITRGLGLKYLWVDAICIIQDSAEDWEKEASKMASVYSDAYFTISAATAHTSTEGFISQKHEVALQQQPFRMKWRTDRGKLSILAARVIPEADDHVKTITGDRKPKLPLMTRGWTLQEELLSRRTVTYTEHELWWTCQTERDCECHTFKEVSTNTQTTLFSPKDMTSPHVAFGQWRDIVSEFFQRQLTFGSDRLPALSGLATVFQQKTGSPYIAGLWKDKLINDLLWYTPKRRIEELDDANTQDRVNCHIPTFSWASAGGQVDFFKGPYVEPGSKANQWVSKAVAVDASTTTSNNNPLGNVTAGYITLRGRIFQATLEVVATRRGRFRSYGIKNNGDSVEFHPDARLERFQLGLNDTMKGEDAAVRRSPARSEVKPAGTESPVMLLHLGDWAVAEEKLVDMTYLVLGRSPADTSKYERLGLAYQEVQLGCEEDAVRDAWEGDVTVL</sequence>